<keyword evidence="1" id="KW-0812">Transmembrane</keyword>
<keyword evidence="1" id="KW-0472">Membrane</keyword>
<dbReference type="KEGG" id="mtw:CQW49_00835"/>
<proteinExistence type="predicted"/>
<organism evidence="2 3">
    <name type="scientific">Methylosinus trichosporium (strain ATCC 35070 / NCIMB 11131 / UNIQEM 75 / OB3b)</name>
    <dbReference type="NCBI Taxonomy" id="595536"/>
    <lineage>
        <taxon>Bacteria</taxon>
        <taxon>Pseudomonadati</taxon>
        <taxon>Pseudomonadota</taxon>
        <taxon>Alphaproteobacteria</taxon>
        <taxon>Hyphomicrobiales</taxon>
        <taxon>Methylocystaceae</taxon>
        <taxon>Methylosinus</taxon>
    </lineage>
</organism>
<keyword evidence="1" id="KW-1133">Transmembrane helix</keyword>
<evidence type="ECO:0000313" key="2">
    <source>
        <dbReference type="EMBL" id="ATQ66597.1"/>
    </source>
</evidence>
<sequence length="226" mass="24446">MANGHRRLFRRRRRRPRFDANAHGALFGALGLASTPGFAQRVSRQPLPQGVLELIKVAAGCEETLRQAVALTGSEPEAVKAAATFYLRHALFFEGADPHRMLGVGVGAGREEMRLHMRWLMIWLHPDHARDPDAQDPQQAELAGRVLDAWRLGASGPWPFPASENAATVASVPAPPVRRGVAARFFGAALLVLLTVATLLVCLDFDLGVDLSFAPPSEDDASGGFQ</sequence>
<dbReference type="Proteomes" id="UP000230709">
    <property type="component" value="Chromosome"/>
</dbReference>
<keyword evidence="3" id="KW-1185">Reference proteome</keyword>
<dbReference type="InterPro" id="IPR036869">
    <property type="entry name" value="J_dom_sf"/>
</dbReference>
<evidence type="ECO:0000313" key="3">
    <source>
        <dbReference type="Proteomes" id="UP000230709"/>
    </source>
</evidence>
<dbReference type="EMBL" id="CP023737">
    <property type="protein sequence ID" value="ATQ66597.1"/>
    <property type="molecule type" value="Genomic_DNA"/>
</dbReference>
<name>A0A2D2CV44_METT3</name>
<reference evidence="3" key="1">
    <citation type="submission" date="2017-10" db="EMBL/GenBank/DDBJ databases">
        <title>Completed PacBio SMRT sequence of Methylosinus trichosporium OB3b reveals presence of a third large plasmid.</title>
        <authorList>
            <person name="Charles T.C."/>
            <person name="Lynch M.D.J."/>
            <person name="Heil J.R."/>
            <person name="Cheng J."/>
        </authorList>
    </citation>
    <scope>NUCLEOTIDE SEQUENCE [LARGE SCALE GENOMIC DNA]</scope>
    <source>
        <strain evidence="3">OB3b</strain>
    </source>
</reference>
<gene>
    <name evidence="2" type="ORF">CQW49_00835</name>
</gene>
<evidence type="ECO:0008006" key="4">
    <source>
        <dbReference type="Google" id="ProtNLM"/>
    </source>
</evidence>
<protein>
    <recommendedName>
        <fullName evidence="4">J domain-containing protein</fullName>
    </recommendedName>
</protein>
<evidence type="ECO:0000256" key="1">
    <source>
        <dbReference type="SAM" id="Phobius"/>
    </source>
</evidence>
<dbReference type="RefSeq" id="WP_003614915.1">
    <property type="nucleotide sequence ID" value="NZ_ADVE02000001.1"/>
</dbReference>
<dbReference type="AlphaFoldDB" id="A0A2D2CV44"/>
<accession>A0A2D2CV44</accession>
<dbReference type="STRING" id="595536.GCA_000178815_00778"/>
<dbReference type="SUPFAM" id="SSF46565">
    <property type="entry name" value="Chaperone J-domain"/>
    <property type="match status" value="1"/>
</dbReference>
<feature type="transmembrane region" description="Helical" evidence="1">
    <location>
        <begin position="181"/>
        <end position="203"/>
    </location>
</feature>